<dbReference type="KEGG" id="vg:14477155"/>
<dbReference type="GeneID" id="14477155"/>
<dbReference type="OrthoDB" id="33928at10239"/>
<protein>
    <submittedName>
        <fullName evidence="1">Uncharacterized protein</fullName>
    </submittedName>
</protein>
<evidence type="ECO:0000313" key="1">
    <source>
        <dbReference type="EMBL" id="AGC34286.1"/>
    </source>
</evidence>
<dbReference type="EMBL" id="KC117376">
    <property type="protein sequence ID" value="AGC34286.1"/>
    <property type="molecule type" value="Genomic_DNA"/>
</dbReference>
<sequence>MPTKVYRWDYREGTYELAAEWHEDATVVGEGQLAQRLRLAVEVIEGRDKDPVDFYDDIRRRLIGSWDGSFYRVEWE</sequence>
<keyword evidence="2" id="KW-1185">Reference proteome</keyword>
<reference evidence="1 2" key="1">
    <citation type="journal article" date="2013" name="J. Virol.">
        <title>Insights into head-tailed viruses infecting extremely halophilic archaea.</title>
        <authorList>
            <person name="Pietila M.K."/>
            <person name="Laurinmaki P."/>
            <person name="Russell D.A."/>
            <person name="Ko C.C."/>
            <person name="Jacobs-Sera D."/>
            <person name="Butcher S.J."/>
            <person name="Bamford D.H."/>
            <person name="Hendrix R.W."/>
        </authorList>
    </citation>
    <scope>NUCLEOTIDE SEQUENCE [LARGE SCALE GENOMIC DNA]</scope>
</reference>
<proteinExistence type="predicted"/>
<dbReference type="Proteomes" id="UP000011138">
    <property type="component" value="Segment"/>
</dbReference>
<evidence type="ECO:0000313" key="2">
    <source>
        <dbReference type="Proteomes" id="UP000011138"/>
    </source>
</evidence>
<gene>
    <name evidence="1" type="primary">17</name>
    <name evidence="1" type="ORF">HSTV2_17</name>
</gene>
<accession>L7THH9</accession>
<name>L7THH9_9CAUD</name>
<dbReference type="RefSeq" id="YP_007379096.1">
    <property type="nucleotide sequence ID" value="NC_020159.1"/>
</dbReference>
<organism evidence="1 2">
    <name type="scientific">Halorubrum sodomense tailed virus 2</name>
    <dbReference type="NCBI Taxonomy" id="1262527"/>
    <lineage>
        <taxon>Viruses</taxon>
        <taxon>Duplodnaviria</taxon>
        <taxon>Heunggongvirae</taxon>
        <taxon>Uroviricota</taxon>
        <taxon>Caudoviricetes</taxon>
        <taxon>Thumleimavirales</taxon>
        <taxon>Hafunaviridae</taxon>
        <taxon>Mincapvirus</taxon>
        <taxon>Mincapvirus eilatense</taxon>
        <taxon>Mincapvirus HSTV2</taxon>
    </lineage>
</organism>